<evidence type="ECO:0000256" key="5">
    <source>
        <dbReference type="SAM" id="Phobius"/>
    </source>
</evidence>
<evidence type="ECO:0000256" key="6">
    <source>
        <dbReference type="SAM" id="SignalP"/>
    </source>
</evidence>
<evidence type="ECO:0000256" key="4">
    <source>
        <dbReference type="ARBA" id="ARBA00023136"/>
    </source>
</evidence>
<dbReference type="AlphaFoldDB" id="A0A830HIQ9"/>
<gene>
    <name evidence="7" type="ORF">PPROV_000392100</name>
</gene>
<comment type="caution">
    <text evidence="7">The sequence shown here is derived from an EMBL/GenBank/DDBJ whole genome shotgun (WGS) entry which is preliminary data.</text>
</comment>
<accession>A0A830HIQ9</accession>
<feature type="transmembrane region" description="Helical" evidence="5">
    <location>
        <begin position="136"/>
        <end position="158"/>
    </location>
</feature>
<feature type="signal peptide" evidence="6">
    <location>
        <begin position="1"/>
        <end position="32"/>
    </location>
</feature>
<keyword evidence="8" id="KW-1185">Reference proteome</keyword>
<dbReference type="SUPFAM" id="SSF144091">
    <property type="entry name" value="Rhomboid-like"/>
    <property type="match status" value="1"/>
</dbReference>
<dbReference type="EMBL" id="BNJQ01000009">
    <property type="protein sequence ID" value="GHP05169.1"/>
    <property type="molecule type" value="Genomic_DNA"/>
</dbReference>
<protein>
    <recommendedName>
        <fullName evidence="9">ABC transmembrane type-1 domain-containing protein</fullName>
    </recommendedName>
</protein>
<feature type="transmembrane region" description="Helical" evidence="5">
    <location>
        <begin position="53"/>
        <end position="74"/>
    </location>
</feature>
<evidence type="ECO:0000313" key="8">
    <source>
        <dbReference type="Proteomes" id="UP000660262"/>
    </source>
</evidence>
<keyword evidence="4 5" id="KW-0472">Membrane</keyword>
<comment type="subcellular location">
    <subcellularLocation>
        <location evidence="1">Membrane</location>
        <topology evidence="1">Multi-pass membrane protein</topology>
    </subcellularLocation>
</comment>
<evidence type="ECO:0008006" key="9">
    <source>
        <dbReference type="Google" id="ProtNLM"/>
    </source>
</evidence>
<evidence type="ECO:0000256" key="3">
    <source>
        <dbReference type="ARBA" id="ARBA00022989"/>
    </source>
</evidence>
<name>A0A830HIQ9_9CHLO</name>
<dbReference type="OrthoDB" id="272778at2759"/>
<reference evidence="7" key="1">
    <citation type="submission" date="2020-10" db="EMBL/GenBank/DDBJ databases">
        <title>Unveiling of a novel bifunctional photoreceptor, Dualchrome1, isolated from a cosmopolitan green alga.</title>
        <authorList>
            <person name="Suzuki S."/>
            <person name="Kawachi M."/>
        </authorList>
    </citation>
    <scope>NUCLEOTIDE SEQUENCE</scope>
    <source>
        <strain evidence="7">NIES 2893</strain>
    </source>
</reference>
<keyword evidence="2 5" id="KW-0812">Transmembrane</keyword>
<feature type="chain" id="PRO_5032576965" description="ABC transmembrane type-1 domain-containing protein" evidence="6">
    <location>
        <begin position="33"/>
        <end position="254"/>
    </location>
</feature>
<proteinExistence type="predicted"/>
<evidence type="ECO:0000256" key="1">
    <source>
        <dbReference type="ARBA" id="ARBA00004141"/>
    </source>
</evidence>
<keyword evidence="3 5" id="KW-1133">Transmembrane helix</keyword>
<dbReference type="Proteomes" id="UP000660262">
    <property type="component" value="Unassembled WGS sequence"/>
</dbReference>
<sequence>MQASGFAHARATQCLVLVTIACSFFVSGPSLTSPGGASPAAYPGSAGGTAPTLPHPLAGVEASLASSSAFWATATRRAAAKRTMQRQRGELWWRIPLSQFVVGHAGELAFEAYLLYHMRLLERQLGTRRYATHLAAAAVATAVTLIAATEASWAGLLANGSRAGYTQRALAAVMRAGPYATGPLAMVGAALARYQRHVPPTSRFRIFGFQQQEFTDKAFVALAAAQVALSRGGASLIPMALGFIYGAAFCEMDQ</sequence>
<dbReference type="GO" id="GO:0016020">
    <property type="term" value="C:membrane"/>
    <property type="evidence" value="ECO:0007669"/>
    <property type="project" value="UniProtKB-SubCell"/>
</dbReference>
<keyword evidence="6" id="KW-0732">Signal</keyword>
<organism evidence="7 8">
    <name type="scientific">Pycnococcus provasolii</name>
    <dbReference type="NCBI Taxonomy" id="41880"/>
    <lineage>
        <taxon>Eukaryota</taxon>
        <taxon>Viridiplantae</taxon>
        <taxon>Chlorophyta</taxon>
        <taxon>Pseudoscourfieldiophyceae</taxon>
        <taxon>Pseudoscourfieldiales</taxon>
        <taxon>Pycnococcaceae</taxon>
        <taxon>Pycnococcus</taxon>
    </lineage>
</organism>
<dbReference type="InterPro" id="IPR035952">
    <property type="entry name" value="Rhomboid-like_sf"/>
</dbReference>
<evidence type="ECO:0000256" key="2">
    <source>
        <dbReference type="ARBA" id="ARBA00022692"/>
    </source>
</evidence>
<evidence type="ECO:0000313" key="7">
    <source>
        <dbReference type="EMBL" id="GHP05169.1"/>
    </source>
</evidence>